<evidence type="ECO:0000313" key="3">
    <source>
        <dbReference type="Proteomes" id="UP000183982"/>
    </source>
</evidence>
<dbReference type="EMBL" id="FQZQ01000002">
    <property type="protein sequence ID" value="SHI70883.1"/>
    <property type="molecule type" value="Genomic_DNA"/>
</dbReference>
<proteinExistence type="predicted"/>
<reference evidence="3" key="1">
    <citation type="submission" date="2016-11" db="EMBL/GenBank/DDBJ databases">
        <authorList>
            <person name="Varghese N."/>
            <person name="Submissions S."/>
        </authorList>
    </citation>
    <scope>NUCLEOTIDE SEQUENCE [LARGE SCALE GENOMIC DNA]</scope>
    <source>
        <strain evidence="3">DSM 100564</strain>
    </source>
</reference>
<feature type="domain" description="Helix-turn-helix" evidence="1">
    <location>
        <begin position="23"/>
        <end position="58"/>
    </location>
</feature>
<dbReference type="OrthoDB" id="9806994at2"/>
<protein>
    <submittedName>
        <fullName evidence="2">Helix-turn-helix domain-containing protein</fullName>
    </submittedName>
</protein>
<sequence>MADKLKLLKEDEVVKEYPGLFAPSTLANWRHRNQGPAYVRIGSNIRYRPEDIEAWILSGRVDPEAAA</sequence>
<dbReference type="SUPFAM" id="SSF46955">
    <property type="entry name" value="Putative DNA-binding domain"/>
    <property type="match status" value="1"/>
</dbReference>
<dbReference type="RefSeq" id="WP_083599223.1">
    <property type="nucleotide sequence ID" value="NZ_FQZQ01000002.1"/>
</dbReference>
<organism evidence="2 3">
    <name type="scientific">Shimia gijangensis</name>
    <dbReference type="NCBI Taxonomy" id="1470563"/>
    <lineage>
        <taxon>Bacteria</taxon>
        <taxon>Pseudomonadati</taxon>
        <taxon>Pseudomonadota</taxon>
        <taxon>Alphaproteobacteria</taxon>
        <taxon>Rhodobacterales</taxon>
        <taxon>Roseobacteraceae</taxon>
    </lineage>
</organism>
<evidence type="ECO:0000259" key="1">
    <source>
        <dbReference type="Pfam" id="PF12728"/>
    </source>
</evidence>
<keyword evidence="3" id="KW-1185">Reference proteome</keyword>
<dbReference type="AlphaFoldDB" id="A0A1M6DCH5"/>
<dbReference type="Pfam" id="PF12728">
    <property type="entry name" value="HTH_17"/>
    <property type="match status" value="1"/>
</dbReference>
<dbReference type="InterPro" id="IPR041657">
    <property type="entry name" value="HTH_17"/>
</dbReference>
<evidence type="ECO:0000313" key="2">
    <source>
        <dbReference type="EMBL" id="SHI70883.1"/>
    </source>
</evidence>
<dbReference type="STRING" id="1470563.SAMN05444000_102285"/>
<gene>
    <name evidence="2" type="ORF">SAMN05444000_102285</name>
</gene>
<dbReference type="InterPro" id="IPR009061">
    <property type="entry name" value="DNA-bd_dom_put_sf"/>
</dbReference>
<accession>A0A1M6DCH5</accession>
<name>A0A1M6DCH5_9RHOB</name>
<dbReference type="Proteomes" id="UP000183982">
    <property type="component" value="Unassembled WGS sequence"/>
</dbReference>